<reference evidence="1 2" key="1">
    <citation type="submission" date="2022-08" db="EMBL/GenBank/DDBJ databases">
        <title>Reclassification of Massilia species as members of the genera Telluria, Duganella, Pseudoduganella, Mokoshia gen. nov. and Zemynaea gen. nov. using orthogonal and non-orthogonal genome-based approaches.</title>
        <authorList>
            <person name="Bowman J.P."/>
        </authorList>
    </citation>
    <scope>NUCLEOTIDE SEQUENCE [LARGE SCALE GENOMIC DNA]</scope>
    <source>
        <strain evidence="1 2">JCM 31316</strain>
    </source>
</reference>
<name>A0ABT1ZY36_9BURK</name>
<gene>
    <name evidence="1" type="ORF">NX784_24980</name>
</gene>
<sequence length="71" mass="7674">MTIEGANDHVFKESWNEVPIVERALPYLGEAILDVEGTAGYRGQVHGRYSACLGGAAGLVSKTVQRNDIKN</sequence>
<evidence type="ECO:0000313" key="1">
    <source>
        <dbReference type="EMBL" id="MCS0584846.1"/>
    </source>
</evidence>
<dbReference type="EMBL" id="JANUGW010000025">
    <property type="protein sequence ID" value="MCS0584846.1"/>
    <property type="molecule type" value="Genomic_DNA"/>
</dbReference>
<dbReference type="RefSeq" id="WP_258819390.1">
    <property type="nucleotide sequence ID" value="NZ_JANUGW010000025.1"/>
</dbReference>
<protein>
    <submittedName>
        <fullName evidence="1">Uncharacterized protein</fullName>
    </submittedName>
</protein>
<keyword evidence="2" id="KW-1185">Reference proteome</keyword>
<accession>A0ABT1ZY36</accession>
<proteinExistence type="predicted"/>
<dbReference type="Proteomes" id="UP001204151">
    <property type="component" value="Unassembled WGS sequence"/>
</dbReference>
<evidence type="ECO:0000313" key="2">
    <source>
        <dbReference type="Proteomes" id="UP001204151"/>
    </source>
</evidence>
<organism evidence="1 2">
    <name type="scientific">Massilia pinisoli</name>
    <dbReference type="NCBI Taxonomy" id="1772194"/>
    <lineage>
        <taxon>Bacteria</taxon>
        <taxon>Pseudomonadati</taxon>
        <taxon>Pseudomonadota</taxon>
        <taxon>Betaproteobacteria</taxon>
        <taxon>Burkholderiales</taxon>
        <taxon>Oxalobacteraceae</taxon>
        <taxon>Telluria group</taxon>
        <taxon>Massilia</taxon>
    </lineage>
</organism>
<comment type="caution">
    <text evidence="1">The sequence shown here is derived from an EMBL/GenBank/DDBJ whole genome shotgun (WGS) entry which is preliminary data.</text>
</comment>